<reference evidence="2 3" key="1">
    <citation type="submission" date="2017-12" db="EMBL/GenBank/DDBJ databases">
        <title>Streptomyces populusis sp. nov., a novel endophytic actinobacterium isolated from stems of Populus adenopoda Maxim.</title>
        <authorList>
            <person name="Wang Z."/>
        </authorList>
    </citation>
    <scope>NUCLEOTIDE SEQUENCE [LARGE SCALE GENOMIC DNA]</scope>
    <source>
        <strain evidence="2 3">A249</strain>
    </source>
</reference>
<feature type="compositionally biased region" description="Basic and acidic residues" evidence="1">
    <location>
        <begin position="323"/>
        <end position="337"/>
    </location>
</feature>
<dbReference type="RefSeq" id="WP_103550920.1">
    <property type="nucleotide sequence ID" value="NZ_KZ626876.1"/>
</dbReference>
<dbReference type="OrthoDB" id="580767at2"/>
<dbReference type="PANTHER" id="PTHR46082:SF6">
    <property type="entry name" value="AAA+ ATPASE DOMAIN-CONTAINING PROTEIN-RELATED"/>
    <property type="match status" value="1"/>
</dbReference>
<evidence type="ECO:0000256" key="1">
    <source>
        <dbReference type="SAM" id="MobiDB-lite"/>
    </source>
</evidence>
<organism evidence="2 3">
    <name type="scientific">Streptomyces populi</name>
    <dbReference type="NCBI Taxonomy" id="2058924"/>
    <lineage>
        <taxon>Bacteria</taxon>
        <taxon>Bacillati</taxon>
        <taxon>Actinomycetota</taxon>
        <taxon>Actinomycetes</taxon>
        <taxon>Kitasatosporales</taxon>
        <taxon>Streptomycetaceae</taxon>
        <taxon>Streptomyces</taxon>
    </lineage>
</organism>
<feature type="region of interest" description="Disordered" evidence="1">
    <location>
        <begin position="305"/>
        <end position="369"/>
    </location>
</feature>
<feature type="compositionally biased region" description="Low complexity" evidence="1">
    <location>
        <begin position="348"/>
        <end position="361"/>
    </location>
</feature>
<evidence type="ECO:0000313" key="2">
    <source>
        <dbReference type="EMBL" id="PKT71257.1"/>
    </source>
</evidence>
<dbReference type="InterPro" id="IPR053137">
    <property type="entry name" value="NLR-like"/>
</dbReference>
<dbReference type="InterPro" id="IPR011990">
    <property type="entry name" value="TPR-like_helical_dom_sf"/>
</dbReference>
<gene>
    <name evidence="2" type="ORF">CW362_20290</name>
</gene>
<protein>
    <recommendedName>
        <fullName evidence="4">Tetratricopeptide repeat protein</fullName>
    </recommendedName>
</protein>
<dbReference type="Gene3D" id="1.25.40.10">
    <property type="entry name" value="Tetratricopeptide repeat domain"/>
    <property type="match status" value="1"/>
</dbReference>
<keyword evidence="3" id="KW-1185">Reference proteome</keyword>
<evidence type="ECO:0008006" key="4">
    <source>
        <dbReference type="Google" id="ProtNLM"/>
    </source>
</evidence>
<name>A0A2I0SMW6_9ACTN</name>
<dbReference type="PANTHER" id="PTHR46082">
    <property type="entry name" value="ATP/GTP-BINDING PROTEIN-RELATED"/>
    <property type="match status" value="1"/>
</dbReference>
<dbReference type="Proteomes" id="UP000236178">
    <property type="component" value="Unassembled WGS sequence"/>
</dbReference>
<evidence type="ECO:0000313" key="3">
    <source>
        <dbReference type="Proteomes" id="UP000236178"/>
    </source>
</evidence>
<proteinExistence type="predicted"/>
<dbReference type="Pfam" id="PF13424">
    <property type="entry name" value="TPR_12"/>
    <property type="match status" value="1"/>
</dbReference>
<comment type="caution">
    <text evidence="2">The sequence shown here is derived from an EMBL/GenBank/DDBJ whole genome shotgun (WGS) entry which is preliminary data.</text>
</comment>
<accession>A0A2I0SMW6</accession>
<dbReference type="SUPFAM" id="SSF48452">
    <property type="entry name" value="TPR-like"/>
    <property type="match status" value="1"/>
</dbReference>
<dbReference type="AlphaFoldDB" id="A0A2I0SMW6"/>
<dbReference type="EMBL" id="PJOS01000037">
    <property type="protein sequence ID" value="PKT71257.1"/>
    <property type="molecule type" value="Genomic_DNA"/>
</dbReference>
<sequence>MQGQGGATTRQPAAANLLRTLAWCAPENIPIALADGSADPPAPNQAIGLLTAYNMITPAPSTGTLAVHRLVQALARIPDAHDPHRTRDHIDHTREQATSNLYNTLPDDVDDPATWPTWRTLLPHIDTLADHAETGTDTAITAYLLHGAGQFLTDQGSPAREIEHLQRSLTAYVRVLGEDHFRTLHSRNRLAVAHQGAGDLALAIPLPEQTLADQLRVLGPEHPNTRAAREGAAYWQARAHGQLPERGCRPSQPRPPAAAWNAVGCHGFAGVITVPRSHRWKDAAGGYPPIVPKCRRSGRQVEYGPHLPALDEQQRQPRRPRPLRSERSDCGLRDGRRAVTGMGPVSVSGPCRSPASSSCRAAPPPHRSP</sequence>